<accession>S2DFS9</accession>
<feature type="binding site" evidence="11">
    <location>
        <position position="151"/>
    </location>
    <ligand>
        <name>Mg(2+)</name>
        <dbReference type="ChEBI" id="CHEBI:18420"/>
    </ligand>
</feature>
<feature type="binding site" evidence="11">
    <location>
        <position position="292"/>
    </location>
    <ligand>
        <name>thiamine diphosphate</name>
        <dbReference type="ChEBI" id="CHEBI:58937"/>
    </ligand>
</feature>
<keyword evidence="6 11" id="KW-0460">Magnesium</keyword>
<dbReference type="OrthoDB" id="9803371at2"/>
<evidence type="ECO:0000256" key="10">
    <source>
        <dbReference type="ARBA" id="ARBA00055605"/>
    </source>
</evidence>
<dbReference type="InterPro" id="IPR009014">
    <property type="entry name" value="Transketo_C/PFOR_II"/>
</dbReference>
<dbReference type="InterPro" id="IPR020826">
    <property type="entry name" value="Transketolase_BS"/>
</dbReference>
<dbReference type="FunFam" id="3.40.50.920:FF:000002">
    <property type="entry name" value="1-deoxy-D-xylulose-5-phosphate synthase"/>
    <property type="match status" value="1"/>
</dbReference>
<dbReference type="NCBIfam" id="NF003933">
    <property type="entry name" value="PRK05444.2-2"/>
    <property type="match status" value="1"/>
</dbReference>
<evidence type="ECO:0000313" key="14">
    <source>
        <dbReference type="Proteomes" id="UP000006073"/>
    </source>
</evidence>
<comment type="subunit">
    <text evidence="3 11">Homodimer.</text>
</comment>
<comment type="cofactor">
    <cofactor evidence="11">
        <name>thiamine diphosphate</name>
        <dbReference type="ChEBI" id="CHEBI:58937"/>
    </cofactor>
    <text evidence="11">Binds 1 thiamine pyrophosphate per subunit.</text>
</comment>
<reference evidence="13 14" key="1">
    <citation type="journal article" date="2013" name="Genome Announc.">
        <title>Draft Genome Sequence of Indibacter alkaliphilus Strain LW1T, Isolated from Lonar Lake, a Haloalkaline Lake in the Buldana District of Maharashtra, India.</title>
        <authorList>
            <person name="Singh A."/>
            <person name="Kumar Jangir P."/>
            <person name="Sharma R."/>
            <person name="Singh A."/>
            <person name="Kumar Pinnaka A."/>
            <person name="Shivaji S."/>
        </authorList>
    </citation>
    <scope>NUCLEOTIDE SEQUENCE [LARGE SCALE GENOMIC DNA]</scope>
    <source>
        <strain evidence="14">CCUG 57479 / KCTC 22604 / LW1</strain>
    </source>
</reference>
<dbReference type="NCBIfam" id="TIGR00204">
    <property type="entry name" value="dxs"/>
    <property type="match status" value="1"/>
</dbReference>
<dbReference type="Proteomes" id="UP000006073">
    <property type="component" value="Unassembled WGS sequence"/>
</dbReference>
<dbReference type="EC" id="2.2.1.7" evidence="11"/>
<dbReference type="STRING" id="1189612.A33Q_2508"/>
<dbReference type="Gene3D" id="3.40.50.970">
    <property type="match status" value="2"/>
</dbReference>
<evidence type="ECO:0000256" key="2">
    <source>
        <dbReference type="ARBA" id="ARBA00011081"/>
    </source>
</evidence>
<dbReference type="SMART" id="SM00861">
    <property type="entry name" value="Transket_pyr"/>
    <property type="match status" value="1"/>
</dbReference>
<dbReference type="PANTHER" id="PTHR43322:SF5">
    <property type="entry name" value="1-DEOXY-D-XYLULOSE-5-PHOSPHATE SYNTHASE, CHLOROPLASTIC"/>
    <property type="match status" value="1"/>
</dbReference>
<keyword evidence="8 11" id="KW-0786">Thiamine pyrophosphate</keyword>
<feature type="binding site" evidence="11">
    <location>
        <position position="378"/>
    </location>
    <ligand>
        <name>thiamine diphosphate</name>
        <dbReference type="ChEBI" id="CHEBI:58937"/>
    </ligand>
</feature>
<dbReference type="Pfam" id="PF02779">
    <property type="entry name" value="Transket_pyr"/>
    <property type="match status" value="1"/>
</dbReference>
<evidence type="ECO:0000256" key="5">
    <source>
        <dbReference type="ARBA" id="ARBA00022723"/>
    </source>
</evidence>
<keyword evidence="7 11" id="KW-0784">Thiamine biosynthesis</keyword>
<protein>
    <recommendedName>
        <fullName evidence="11">1-deoxy-D-xylulose-5-phosphate synthase</fullName>
        <ecNumber evidence="11">2.2.1.7</ecNumber>
    </recommendedName>
    <alternativeName>
        <fullName evidence="11">1-deoxyxylulose-5-phosphate synthase</fullName>
        <shortName evidence="11">DXP synthase</shortName>
        <shortName evidence="11">DXPS</shortName>
    </alternativeName>
</protein>
<dbReference type="CDD" id="cd07033">
    <property type="entry name" value="TPP_PYR_DXS_TK_like"/>
    <property type="match status" value="1"/>
</dbReference>
<comment type="function">
    <text evidence="10 11">Catalyzes the acyloin condensation reaction between C atoms 2 and 3 of pyruvate and glyceraldehyde 3-phosphate to yield 1-deoxy-D-xylulose-5-phosphate (DXP).</text>
</comment>
<dbReference type="AlphaFoldDB" id="S2DFS9"/>
<dbReference type="InterPro" id="IPR033248">
    <property type="entry name" value="Transketolase_C"/>
</dbReference>
<evidence type="ECO:0000256" key="7">
    <source>
        <dbReference type="ARBA" id="ARBA00022977"/>
    </source>
</evidence>
<dbReference type="GO" id="GO:0030976">
    <property type="term" value="F:thiamine pyrophosphate binding"/>
    <property type="evidence" value="ECO:0007669"/>
    <property type="project" value="UniProtKB-UniRule"/>
</dbReference>
<evidence type="ECO:0000256" key="3">
    <source>
        <dbReference type="ARBA" id="ARBA00011738"/>
    </source>
</evidence>
<name>S2DFS9_INDAL</name>
<dbReference type="EMBL" id="ALWO02000036">
    <property type="protein sequence ID" value="EOZ95915.1"/>
    <property type="molecule type" value="Genomic_DNA"/>
</dbReference>
<dbReference type="Gene3D" id="3.40.50.920">
    <property type="match status" value="1"/>
</dbReference>
<proteinExistence type="inferred from homology"/>
<dbReference type="eggNOG" id="COG1154">
    <property type="taxonomic scope" value="Bacteria"/>
</dbReference>
<feature type="binding site" evidence="11">
    <location>
        <position position="180"/>
    </location>
    <ligand>
        <name>Mg(2+)</name>
        <dbReference type="ChEBI" id="CHEBI:18420"/>
    </ligand>
</feature>
<comment type="similarity">
    <text evidence="2 11">Belongs to the transketolase family. DXPS subfamily.</text>
</comment>
<feature type="binding site" evidence="11">
    <location>
        <begin position="119"/>
        <end position="121"/>
    </location>
    <ligand>
        <name>thiamine diphosphate</name>
        <dbReference type="ChEBI" id="CHEBI:58937"/>
    </ligand>
</feature>
<dbReference type="GO" id="GO:0016114">
    <property type="term" value="P:terpenoid biosynthetic process"/>
    <property type="evidence" value="ECO:0007669"/>
    <property type="project" value="UniProtKB-UniRule"/>
</dbReference>
<dbReference type="SUPFAM" id="SSF52922">
    <property type="entry name" value="TK C-terminal domain-like"/>
    <property type="match status" value="1"/>
</dbReference>
<dbReference type="GO" id="GO:0005829">
    <property type="term" value="C:cytosol"/>
    <property type="evidence" value="ECO:0007669"/>
    <property type="project" value="TreeGrafter"/>
</dbReference>
<evidence type="ECO:0000259" key="12">
    <source>
        <dbReference type="SMART" id="SM00861"/>
    </source>
</evidence>
<dbReference type="HAMAP" id="MF_00315">
    <property type="entry name" value="DXP_synth"/>
    <property type="match status" value="1"/>
</dbReference>
<dbReference type="CDD" id="cd02007">
    <property type="entry name" value="TPP_DXS"/>
    <property type="match status" value="1"/>
</dbReference>
<keyword evidence="14" id="KW-1185">Reference proteome</keyword>
<dbReference type="PROSITE" id="PS00801">
    <property type="entry name" value="TRANSKETOLASE_1"/>
    <property type="match status" value="1"/>
</dbReference>
<comment type="catalytic activity">
    <reaction evidence="11">
        <text>D-glyceraldehyde 3-phosphate + pyruvate + H(+) = 1-deoxy-D-xylulose 5-phosphate + CO2</text>
        <dbReference type="Rhea" id="RHEA:12605"/>
        <dbReference type="ChEBI" id="CHEBI:15361"/>
        <dbReference type="ChEBI" id="CHEBI:15378"/>
        <dbReference type="ChEBI" id="CHEBI:16526"/>
        <dbReference type="ChEBI" id="CHEBI:57792"/>
        <dbReference type="ChEBI" id="CHEBI:59776"/>
        <dbReference type="EC" id="2.2.1.7"/>
    </reaction>
</comment>
<feature type="domain" description="Transketolase-like pyrimidine-binding" evidence="12">
    <location>
        <begin position="327"/>
        <end position="491"/>
    </location>
</feature>
<feature type="binding site" evidence="11">
    <location>
        <position position="180"/>
    </location>
    <ligand>
        <name>thiamine diphosphate</name>
        <dbReference type="ChEBI" id="CHEBI:58937"/>
    </ligand>
</feature>
<dbReference type="UniPathway" id="UPA00064">
    <property type="reaction ID" value="UER00091"/>
</dbReference>
<dbReference type="GO" id="GO:0000287">
    <property type="term" value="F:magnesium ion binding"/>
    <property type="evidence" value="ECO:0007669"/>
    <property type="project" value="UniProtKB-UniRule"/>
</dbReference>
<dbReference type="GO" id="GO:0009228">
    <property type="term" value="P:thiamine biosynthetic process"/>
    <property type="evidence" value="ECO:0007669"/>
    <property type="project" value="UniProtKB-UniRule"/>
</dbReference>
<comment type="caution">
    <text evidence="13">The sequence shown here is derived from an EMBL/GenBank/DDBJ whole genome shotgun (WGS) entry which is preliminary data.</text>
</comment>
<dbReference type="Pfam" id="PF13292">
    <property type="entry name" value="DXP_synthase_N"/>
    <property type="match status" value="1"/>
</dbReference>
<dbReference type="PROSITE" id="PS00802">
    <property type="entry name" value="TRANSKETOLASE_2"/>
    <property type="match status" value="1"/>
</dbReference>
<dbReference type="InterPro" id="IPR005477">
    <property type="entry name" value="Dxylulose-5-P_synthase"/>
</dbReference>
<dbReference type="InterPro" id="IPR029061">
    <property type="entry name" value="THDP-binding"/>
</dbReference>
<organism evidence="13 14">
    <name type="scientific">Indibacter alkaliphilus (strain CCUG 57479 / KCTC 22604 / LW1)</name>
    <dbReference type="NCBI Taxonomy" id="1189612"/>
    <lineage>
        <taxon>Bacteria</taxon>
        <taxon>Pseudomonadati</taxon>
        <taxon>Bacteroidota</taxon>
        <taxon>Cytophagia</taxon>
        <taxon>Cytophagales</taxon>
        <taxon>Cyclobacteriaceae</taxon>
    </lineage>
</organism>
<dbReference type="GO" id="GO:0008661">
    <property type="term" value="F:1-deoxy-D-xylulose-5-phosphate synthase activity"/>
    <property type="evidence" value="ECO:0007669"/>
    <property type="project" value="UniProtKB-UniRule"/>
</dbReference>
<evidence type="ECO:0000256" key="9">
    <source>
        <dbReference type="ARBA" id="ARBA00023229"/>
    </source>
</evidence>
<evidence type="ECO:0000256" key="1">
    <source>
        <dbReference type="ARBA" id="ARBA00004980"/>
    </source>
</evidence>
<evidence type="ECO:0000313" key="13">
    <source>
        <dbReference type="EMBL" id="EOZ95915.1"/>
    </source>
</evidence>
<evidence type="ECO:0000256" key="4">
    <source>
        <dbReference type="ARBA" id="ARBA00022679"/>
    </source>
</evidence>
<keyword evidence="9 11" id="KW-0414">Isoprene biosynthesis</keyword>
<dbReference type="InterPro" id="IPR005475">
    <property type="entry name" value="Transketolase-like_Pyr-bd"/>
</dbReference>
<keyword evidence="5 11" id="KW-0479">Metal-binding</keyword>
<feature type="binding site" evidence="11">
    <location>
        <position position="78"/>
    </location>
    <ligand>
        <name>thiamine diphosphate</name>
        <dbReference type="ChEBI" id="CHEBI:58937"/>
    </ligand>
</feature>
<sequence length="639" mass="70683">MIIQPGKLLSQINNPDDLKRFSKDQLVQICDELRQFIVDNVSVYGGHFGASLGVVELTVALHYVLNTPEDQLVWDVGHQAYGHKILTGRKERFHTNRLYGGLSGFPKRKESEYDTFGVGHSSTSISAALGMAVASKYKGDKLKQHIAVIGDGSMTGGMAFEAMNHAGVSDTNMIIILNDNCMSIDPNVGALKDYLTDITTSHTYNKVKDEVWNLLGKFSKFGTSAQEVISKVEGAIKSAVLKQSNLFESLNLRYFGPVDGHDVNHLVEVLADLRDIPGPKILHCVTVKGKGYAPAENGNKTTWHAPGLFDKVTGEIYKKTPTKPQPPKYQDVFGHTLVELAKENDKIMGITPAMPSGSSLNIMMKEMPDRAFDVGIAEQHAVTFSAGLATQGMVPFCNIYSSFMQRAYDQVIHDVALQNLQVVLCLDRAGFAGADGPTHHGAYDLAYFRCIPNMVVSAPMNEEELRNLMYTATKFEGPFSIRYPRGQGVMPEWRTPMREIPIGQGRIVKEGKDVAILTIGHIGNYAVEATEKLALEGMDPAHYDMRFVKPLDEDLLHEIFGKFSKVITVEDGCLMGGFGSAVIEWMMDHDYQAQVKRLGIPDRVVEHGEQLELHRECGFDPEGIMQAVKEFAKIEVVKK</sequence>
<dbReference type="FunFam" id="3.40.50.970:FF:000005">
    <property type="entry name" value="1-deoxy-D-xylulose-5-phosphate synthase"/>
    <property type="match status" value="1"/>
</dbReference>
<dbReference type="InterPro" id="IPR049557">
    <property type="entry name" value="Transketolase_CS"/>
</dbReference>
<dbReference type="SUPFAM" id="SSF52518">
    <property type="entry name" value="Thiamin diphosphate-binding fold (THDP-binding)"/>
    <property type="match status" value="2"/>
</dbReference>
<gene>
    <name evidence="11" type="primary">dxs</name>
    <name evidence="13" type="ORF">A33Q_2508</name>
</gene>
<evidence type="ECO:0000256" key="6">
    <source>
        <dbReference type="ARBA" id="ARBA00022842"/>
    </source>
</evidence>
<evidence type="ECO:0000256" key="8">
    <source>
        <dbReference type="ARBA" id="ARBA00023052"/>
    </source>
</evidence>
<dbReference type="RefSeq" id="WP_009034944.1">
    <property type="nucleotide sequence ID" value="NZ_ALWO02000036.1"/>
</dbReference>
<dbReference type="GO" id="GO:0019288">
    <property type="term" value="P:isopentenyl diphosphate biosynthetic process, methylerythritol 4-phosphate pathway"/>
    <property type="evidence" value="ECO:0007669"/>
    <property type="project" value="TreeGrafter"/>
</dbReference>
<comment type="cofactor">
    <cofactor evidence="11">
        <name>Mg(2+)</name>
        <dbReference type="ChEBI" id="CHEBI:18420"/>
    </cofactor>
    <text evidence="11">Binds 1 Mg(2+) ion per subunit.</text>
</comment>
<feature type="binding site" evidence="11">
    <location>
        <begin position="152"/>
        <end position="153"/>
    </location>
    <ligand>
        <name>thiamine diphosphate</name>
        <dbReference type="ChEBI" id="CHEBI:58937"/>
    </ligand>
</feature>
<evidence type="ECO:0000256" key="11">
    <source>
        <dbReference type="HAMAP-Rule" id="MF_00315"/>
    </source>
</evidence>
<dbReference type="PANTHER" id="PTHR43322">
    <property type="entry name" value="1-D-DEOXYXYLULOSE 5-PHOSPHATE SYNTHASE-RELATED"/>
    <property type="match status" value="1"/>
</dbReference>
<dbReference type="Pfam" id="PF02780">
    <property type="entry name" value="Transketolase_C"/>
    <property type="match status" value="1"/>
</dbReference>
<keyword evidence="4 11" id="KW-0808">Transferase</keyword>
<comment type="pathway">
    <text evidence="1 11">Metabolic intermediate biosynthesis; 1-deoxy-D-xylulose 5-phosphate biosynthesis; 1-deoxy-D-xylulose 5-phosphate from D-glyceraldehyde 3-phosphate and pyruvate: step 1/1.</text>
</comment>